<feature type="transmembrane region" description="Helical" evidence="1">
    <location>
        <begin position="194"/>
        <end position="212"/>
    </location>
</feature>
<evidence type="ECO:0000313" key="2">
    <source>
        <dbReference type="EMBL" id="QHT33927.1"/>
    </source>
</evidence>
<proteinExistence type="predicted"/>
<feature type="transmembrane region" description="Helical" evidence="1">
    <location>
        <begin position="136"/>
        <end position="162"/>
    </location>
</feature>
<keyword evidence="1" id="KW-1133">Transmembrane helix</keyword>
<organism evidence="2">
    <name type="scientific">viral metagenome</name>
    <dbReference type="NCBI Taxonomy" id="1070528"/>
    <lineage>
        <taxon>unclassified sequences</taxon>
        <taxon>metagenomes</taxon>
        <taxon>organismal metagenomes</taxon>
    </lineage>
</organism>
<evidence type="ECO:0000256" key="1">
    <source>
        <dbReference type="SAM" id="Phobius"/>
    </source>
</evidence>
<sequence length="217" mass="25628">MCYNKDISIYTYVIGLASSYLLIINDKKSLKILGVFFMAAIQMQLIEYFLWNNDKCDDINIQISTIGALINFIQPVILYLAILYYNKNITKQNKNIINIVMIIYIIIIFIHLIKLFPLGCTNVTETSYPYLQWSWFYKLNVSNITLFLISIMFPISLMLLFYFGLDKSYNLKLSVPCILSFIISYIIYRKQRVFGTLWCWFAVFVPFIMVLFDKFDK</sequence>
<feature type="transmembrane region" description="Helical" evidence="1">
    <location>
        <begin position="32"/>
        <end position="51"/>
    </location>
</feature>
<keyword evidence="1" id="KW-0472">Membrane</keyword>
<name>A0A6C0EXT7_9ZZZZ</name>
<feature type="transmembrane region" description="Helical" evidence="1">
    <location>
        <begin position="96"/>
        <end position="116"/>
    </location>
</feature>
<feature type="transmembrane region" description="Helical" evidence="1">
    <location>
        <begin position="7"/>
        <end position="25"/>
    </location>
</feature>
<dbReference type="AlphaFoldDB" id="A0A6C0EXT7"/>
<feature type="transmembrane region" description="Helical" evidence="1">
    <location>
        <begin position="63"/>
        <end position="84"/>
    </location>
</feature>
<protein>
    <submittedName>
        <fullName evidence="2">Uncharacterized protein</fullName>
    </submittedName>
</protein>
<keyword evidence="1" id="KW-0812">Transmembrane</keyword>
<dbReference type="EMBL" id="MN738980">
    <property type="protein sequence ID" value="QHT33927.1"/>
    <property type="molecule type" value="Genomic_DNA"/>
</dbReference>
<reference evidence="2" key="1">
    <citation type="journal article" date="2020" name="Nature">
        <title>Giant virus diversity and host interactions through global metagenomics.</title>
        <authorList>
            <person name="Schulz F."/>
            <person name="Roux S."/>
            <person name="Paez-Espino D."/>
            <person name="Jungbluth S."/>
            <person name="Walsh D.A."/>
            <person name="Denef V.J."/>
            <person name="McMahon K.D."/>
            <person name="Konstantinidis K.T."/>
            <person name="Eloe-Fadrosh E.A."/>
            <person name="Kyrpides N.C."/>
            <person name="Woyke T."/>
        </authorList>
    </citation>
    <scope>NUCLEOTIDE SEQUENCE</scope>
    <source>
        <strain evidence="2">GVMAG-M-3300009161-52</strain>
    </source>
</reference>
<accession>A0A6C0EXT7</accession>